<evidence type="ECO:0000259" key="2">
    <source>
        <dbReference type="Pfam" id="PF01385"/>
    </source>
</evidence>
<feature type="region of interest" description="Disordered" evidence="1">
    <location>
        <begin position="84"/>
        <end position="105"/>
    </location>
</feature>
<dbReference type="Proteomes" id="UP001500503">
    <property type="component" value="Unassembled WGS sequence"/>
</dbReference>
<comment type="caution">
    <text evidence="3">The sequence shown here is derived from an EMBL/GenBank/DDBJ whole genome shotgun (WGS) entry which is preliminary data.</text>
</comment>
<accession>A0ABP8PDA2</accession>
<dbReference type="Pfam" id="PF01385">
    <property type="entry name" value="OrfB_IS605"/>
    <property type="match status" value="1"/>
</dbReference>
<protein>
    <recommendedName>
        <fullName evidence="2">Probable transposase IS891/IS1136/IS1341 domain-containing protein</fullName>
    </recommendedName>
</protein>
<evidence type="ECO:0000313" key="4">
    <source>
        <dbReference type="Proteomes" id="UP001500503"/>
    </source>
</evidence>
<evidence type="ECO:0000256" key="1">
    <source>
        <dbReference type="SAM" id="MobiDB-lite"/>
    </source>
</evidence>
<name>A0ABP8PDA2_9ACTN</name>
<keyword evidence="4" id="KW-1185">Reference proteome</keyword>
<sequence>MWHCKTGLRASYAETDRYLTELKRDPDLAFLSEVSCVPLQQTLRHQHKAFVNFFTGRARYPRYKIANARRLARRERNLARCQRQMAREQRGSNNRAKAKVKVTRAHRKVAASRADFLHKTSARLVRDHDVIVIEDLNIKSMVRNRRLGGDVRHPGSPRAQSPLKQEPQPARAGIPALQGRE</sequence>
<organism evidence="3 4">
    <name type="scientific">Actinoallomurus oryzae</name>
    <dbReference type="NCBI Taxonomy" id="502180"/>
    <lineage>
        <taxon>Bacteria</taxon>
        <taxon>Bacillati</taxon>
        <taxon>Actinomycetota</taxon>
        <taxon>Actinomycetes</taxon>
        <taxon>Streptosporangiales</taxon>
        <taxon>Thermomonosporaceae</taxon>
        <taxon>Actinoallomurus</taxon>
    </lineage>
</organism>
<feature type="compositionally biased region" description="Basic residues" evidence="1">
    <location>
        <begin position="96"/>
        <end position="105"/>
    </location>
</feature>
<proteinExistence type="predicted"/>
<feature type="region of interest" description="Disordered" evidence="1">
    <location>
        <begin position="146"/>
        <end position="181"/>
    </location>
</feature>
<dbReference type="InterPro" id="IPR001959">
    <property type="entry name" value="Transposase"/>
</dbReference>
<evidence type="ECO:0000313" key="3">
    <source>
        <dbReference type="EMBL" id="GAA4484381.1"/>
    </source>
</evidence>
<reference evidence="4" key="1">
    <citation type="journal article" date="2019" name="Int. J. Syst. Evol. Microbiol.">
        <title>The Global Catalogue of Microorganisms (GCM) 10K type strain sequencing project: providing services to taxonomists for standard genome sequencing and annotation.</title>
        <authorList>
            <consortium name="The Broad Institute Genomics Platform"/>
            <consortium name="The Broad Institute Genome Sequencing Center for Infectious Disease"/>
            <person name="Wu L."/>
            <person name="Ma J."/>
        </authorList>
    </citation>
    <scope>NUCLEOTIDE SEQUENCE [LARGE SCALE GENOMIC DNA]</scope>
    <source>
        <strain evidence="4">JCM 17933</strain>
    </source>
</reference>
<gene>
    <name evidence="3" type="ORF">GCM10023191_007450</name>
</gene>
<dbReference type="EMBL" id="BAABHF010000009">
    <property type="protein sequence ID" value="GAA4484381.1"/>
    <property type="molecule type" value="Genomic_DNA"/>
</dbReference>
<feature type="domain" description="Probable transposase IS891/IS1136/IS1341" evidence="2">
    <location>
        <begin position="60"/>
        <end position="144"/>
    </location>
</feature>